<dbReference type="AlphaFoldDB" id="A0A7V0XEC2"/>
<reference evidence="1" key="1">
    <citation type="journal article" date="2020" name="mSystems">
        <title>Genome- and Community-Level Interaction Insights into Carbon Utilization and Element Cycling Functions of Hydrothermarchaeota in Hydrothermal Sediment.</title>
        <authorList>
            <person name="Zhou Z."/>
            <person name="Liu Y."/>
            <person name="Xu W."/>
            <person name="Pan J."/>
            <person name="Luo Z.H."/>
            <person name="Li M."/>
        </authorList>
    </citation>
    <scope>NUCLEOTIDE SEQUENCE [LARGE SCALE GENOMIC DNA]</scope>
    <source>
        <strain evidence="1">SpSt-1182</strain>
    </source>
</reference>
<dbReference type="PANTHER" id="PTHR36454">
    <property type="entry name" value="LMO2823 PROTEIN"/>
    <property type="match status" value="1"/>
</dbReference>
<comment type="caution">
    <text evidence="1">The sequence shown here is derived from an EMBL/GenBank/DDBJ whole genome shotgun (WGS) entry which is preliminary data.</text>
</comment>
<accession>A0A7V0XEC2</accession>
<protein>
    <submittedName>
        <fullName evidence="1">DUF1015 domain-containing protein</fullName>
    </submittedName>
</protein>
<dbReference type="Proteomes" id="UP000885672">
    <property type="component" value="Unassembled WGS sequence"/>
</dbReference>
<name>A0A7V0XEC2_UNCW3</name>
<dbReference type="EMBL" id="DSBX01000042">
    <property type="protein sequence ID" value="HDQ98888.1"/>
    <property type="molecule type" value="Genomic_DNA"/>
</dbReference>
<dbReference type="PIRSF" id="PIRSF033563">
    <property type="entry name" value="UCP033563"/>
    <property type="match status" value="1"/>
</dbReference>
<gene>
    <name evidence="1" type="ORF">ENN51_01175</name>
</gene>
<proteinExistence type="predicted"/>
<dbReference type="PANTHER" id="PTHR36454:SF1">
    <property type="entry name" value="DUF1015 DOMAIN-CONTAINING PROTEIN"/>
    <property type="match status" value="1"/>
</dbReference>
<dbReference type="Pfam" id="PF06245">
    <property type="entry name" value="DUF1015"/>
    <property type="match status" value="1"/>
</dbReference>
<evidence type="ECO:0000313" key="1">
    <source>
        <dbReference type="EMBL" id="HDQ98888.1"/>
    </source>
</evidence>
<organism evidence="1">
    <name type="scientific">candidate division WOR-3 bacterium</name>
    <dbReference type="NCBI Taxonomy" id="2052148"/>
    <lineage>
        <taxon>Bacteria</taxon>
        <taxon>Bacteria division WOR-3</taxon>
    </lineage>
</organism>
<sequence>MADIRPFRGIRYNPARVSDLDKVTTQPYDKVSPEMKQAYLAADPHNFVRLILPESYEESDRLCRQWLDEGLLVRDDEPALYAYHEEFEALGEKHVRKGFIGLLRVDEFEKGTVLPHERTLSKAKADRLNLTRATRKDYEQIFMLYSDPEREVDRLLEPAGEPDLKTTDEYGVKHRAWTITDPAKVAAVRAKLEGAVMLIADGHHRYETALNFRKEVEAAEPGLSPDAAVRFKTCAFVNVADPGLVIFPTHRLLKHLGEVDWDAKVAELGRAFRVTPVEPGEAETKLKAAAGGNAFVLHAGPGRTRLLELTDRAAVERAVGPERSADYRALDVVVLHSVIIEGSFGVTRENIENHVKYERDWRRAIERVDSGEFQAVLLMNPTRAEQVRALAEKGERMPQKSTDFYPKLISGLVFSDIGPDVTV</sequence>
<dbReference type="InterPro" id="IPR008323">
    <property type="entry name" value="UCP033563"/>
</dbReference>